<dbReference type="Gene3D" id="3.30.40.190">
    <property type="match status" value="1"/>
</dbReference>
<dbReference type="eggNOG" id="ENOG5031DY5">
    <property type="taxonomic scope" value="Bacteria"/>
</dbReference>
<gene>
    <name evidence="2" type="ORF">R2APBS1_1970</name>
</gene>
<dbReference type="GeneID" id="72428704"/>
<feature type="compositionally biased region" description="Basic residues" evidence="1">
    <location>
        <begin position="1"/>
        <end position="18"/>
    </location>
</feature>
<reference evidence="2 3" key="1">
    <citation type="submission" date="2012-04" db="EMBL/GenBank/DDBJ databases">
        <title>Complete genome of Rhodanobacter sp. 2APBS1.</title>
        <authorList>
            <consortium name="US DOE Joint Genome Institute"/>
            <person name="Huntemann M."/>
            <person name="Wei C.-L."/>
            <person name="Han J."/>
            <person name="Detter J.C."/>
            <person name="Han C."/>
            <person name="Tapia R."/>
            <person name="Munk A.C.C."/>
            <person name="Chen A."/>
            <person name="Krypides N."/>
            <person name="Mavromatis K."/>
            <person name="Markowitz V."/>
            <person name="Szeto E."/>
            <person name="Ivanova N."/>
            <person name="Mikhailova N."/>
            <person name="Ovchinnikova G."/>
            <person name="Pagani I."/>
            <person name="Pati A."/>
            <person name="Goodwin L."/>
            <person name="Peters L."/>
            <person name="Pitluck S."/>
            <person name="Woyke T."/>
            <person name="Prakash O."/>
            <person name="Elkins J."/>
            <person name="Brown S."/>
            <person name="Palumbo A."/>
            <person name="Hemme C."/>
            <person name="Zhou J."/>
            <person name="Watson D."/>
            <person name="Jardine P."/>
            <person name="Kostka J."/>
            <person name="Green S."/>
        </authorList>
    </citation>
    <scope>NUCLEOTIDE SEQUENCE [LARGE SCALE GENOMIC DNA]</scope>
    <source>
        <strain evidence="2 3">2APBS1</strain>
    </source>
</reference>
<dbReference type="InterPro" id="IPR031875">
    <property type="entry name" value="RecA_dep_nuc"/>
</dbReference>
<evidence type="ECO:0000256" key="1">
    <source>
        <dbReference type="SAM" id="MobiDB-lite"/>
    </source>
</evidence>
<dbReference type="AlphaFoldDB" id="M4NHG8"/>
<dbReference type="Pfam" id="PF16786">
    <property type="entry name" value="RecA_dep_nuc"/>
    <property type="match status" value="1"/>
</dbReference>
<evidence type="ECO:0008006" key="4">
    <source>
        <dbReference type="Google" id="ProtNLM"/>
    </source>
</evidence>
<sequence>MKRSELKRRTPLKTHHALKGGGRLACNTTLKPSTKRMRPSRSTDTPTAEESERMLLVKRLGCLCCRRNAAMGMALPYSGPCEAHHLLSGGRRIGHDHTIGLCPWHHRGVPPTSMLERDAIARYGPSVATGSKPFHAMYGSDAELLATQNALLALDALQSRE</sequence>
<dbReference type="Proteomes" id="UP000011859">
    <property type="component" value="Chromosome"/>
</dbReference>
<proteinExistence type="predicted"/>
<dbReference type="HOGENOM" id="CLU_139169_0_0_6"/>
<protein>
    <recommendedName>
        <fullName evidence="4">DUF968 domain-containing protein</fullName>
    </recommendedName>
</protein>
<keyword evidence="3" id="KW-1185">Reference proteome</keyword>
<name>M4NHG8_9GAMM</name>
<evidence type="ECO:0000313" key="2">
    <source>
        <dbReference type="EMBL" id="AGG89093.1"/>
    </source>
</evidence>
<evidence type="ECO:0000313" key="3">
    <source>
        <dbReference type="Proteomes" id="UP000011859"/>
    </source>
</evidence>
<organism evidence="2 3">
    <name type="scientific">Rhodanobacter denitrificans</name>
    <dbReference type="NCBI Taxonomy" id="666685"/>
    <lineage>
        <taxon>Bacteria</taxon>
        <taxon>Pseudomonadati</taxon>
        <taxon>Pseudomonadota</taxon>
        <taxon>Gammaproteobacteria</taxon>
        <taxon>Lysobacterales</taxon>
        <taxon>Rhodanobacteraceae</taxon>
        <taxon>Rhodanobacter</taxon>
    </lineage>
</organism>
<dbReference type="KEGG" id="rhd:R2APBS1_1970"/>
<feature type="region of interest" description="Disordered" evidence="1">
    <location>
        <begin position="1"/>
        <end position="50"/>
    </location>
</feature>
<accession>M4NHG8</accession>
<dbReference type="STRING" id="666685.R2APBS1_1970"/>
<dbReference type="RefSeq" id="WP_015447818.1">
    <property type="nucleotide sequence ID" value="NC_020541.1"/>
</dbReference>
<dbReference type="EMBL" id="CP003470">
    <property type="protein sequence ID" value="AGG89093.1"/>
    <property type="molecule type" value="Genomic_DNA"/>
</dbReference>